<organism evidence="1 2">
    <name type="scientific">Cetraspora pellucida</name>
    <dbReference type="NCBI Taxonomy" id="1433469"/>
    <lineage>
        <taxon>Eukaryota</taxon>
        <taxon>Fungi</taxon>
        <taxon>Fungi incertae sedis</taxon>
        <taxon>Mucoromycota</taxon>
        <taxon>Glomeromycotina</taxon>
        <taxon>Glomeromycetes</taxon>
        <taxon>Diversisporales</taxon>
        <taxon>Gigasporaceae</taxon>
        <taxon>Cetraspora</taxon>
    </lineage>
</organism>
<dbReference type="PANTHER" id="PTHR31424">
    <property type="entry name" value="PROTEIN CBG23806"/>
    <property type="match status" value="1"/>
</dbReference>
<reference evidence="1" key="1">
    <citation type="submission" date="2021-06" db="EMBL/GenBank/DDBJ databases">
        <authorList>
            <person name="Kallberg Y."/>
            <person name="Tangrot J."/>
            <person name="Rosling A."/>
        </authorList>
    </citation>
    <scope>NUCLEOTIDE SEQUENCE</scope>
    <source>
        <strain evidence="1">FL966</strain>
    </source>
</reference>
<comment type="caution">
    <text evidence="1">The sequence shown here is derived from an EMBL/GenBank/DDBJ whole genome shotgun (WGS) entry which is preliminary data.</text>
</comment>
<feature type="non-terminal residue" evidence="1">
    <location>
        <position position="276"/>
    </location>
</feature>
<dbReference type="AlphaFoldDB" id="A0A9N9PKL7"/>
<name>A0A9N9PKL7_9GLOM</name>
<dbReference type="OrthoDB" id="2435690at2759"/>
<dbReference type="Proteomes" id="UP000789759">
    <property type="component" value="Unassembled WGS sequence"/>
</dbReference>
<gene>
    <name evidence="1" type="ORF">CPELLU_LOCUS20133</name>
</gene>
<protein>
    <submittedName>
        <fullName evidence="1">21067_t:CDS:1</fullName>
    </submittedName>
</protein>
<dbReference type="PANTHER" id="PTHR31424:SF5">
    <property type="entry name" value="APPLE DOMAIN-CONTAINING PROTEIN"/>
    <property type="match status" value="1"/>
</dbReference>
<sequence>SNNEDIDISNTKIIELVTKSIGKGTYRPIKEILAYLIPVWLEKGIIKIDLPIIHIRISGDEVALNILITDLNSIKDGYKDQQGRQWQIKLYFSADWKMLALCLGHKATNSDHFCLWCCCSKNENGNLDLDWTIQKNIEKINENYMTINGHKKKPLFSMIPLTNWDHTTTANQFKTDAITWLRLFLTKSSGEFNKATFTRGLYRPNDITPYIHVMVYHLPEFIDSHRCFGIDSFSCAAVEKKNNQQVSYFFKKTLKDGEHQHTQKAAILEILDYDNR</sequence>
<accession>A0A9N9PKL7</accession>
<evidence type="ECO:0000313" key="1">
    <source>
        <dbReference type="EMBL" id="CAG8825696.1"/>
    </source>
</evidence>
<proteinExistence type="predicted"/>
<dbReference type="EMBL" id="CAJVQA010056213">
    <property type="protein sequence ID" value="CAG8825696.1"/>
    <property type="molecule type" value="Genomic_DNA"/>
</dbReference>
<feature type="non-terminal residue" evidence="1">
    <location>
        <position position="1"/>
    </location>
</feature>
<evidence type="ECO:0000313" key="2">
    <source>
        <dbReference type="Proteomes" id="UP000789759"/>
    </source>
</evidence>
<keyword evidence="2" id="KW-1185">Reference proteome</keyword>